<protein>
    <submittedName>
        <fullName evidence="2">Uncharacterized protein</fullName>
    </submittedName>
</protein>
<dbReference type="Proteomes" id="UP000663880">
    <property type="component" value="Unassembled WGS sequence"/>
</dbReference>
<keyword evidence="3" id="KW-1185">Reference proteome</keyword>
<feature type="compositionally biased region" description="Low complexity" evidence="1">
    <location>
        <begin position="13"/>
        <end position="26"/>
    </location>
</feature>
<organism evidence="2 3">
    <name type="scientific">Pieris macdunnoughi</name>
    <dbReference type="NCBI Taxonomy" id="345717"/>
    <lineage>
        <taxon>Eukaryota</taxon>
        <taxon>Metazoa</taxon>
        <taxon>Ecdysozoa</taxon>
        <taxon>Arthropoda</taxon>
        <taxon>Hexapoda</taxon>
        <taxon>Insecta</taxon>
        <taxon>Pterygota</taxon>
        <taxon>Neoptera</taxon>
        <taxon>Endopterygota</taxon>
        <taxon>Lepidoptera</taxon>
        <taxon>Glossata</taxon>
        <taxon>Ditrysia</taxon>
        <taxon>Papilionoidea</taxon>
        <taxon>Pieridae</taxon>
        <taxon>Pierinae</taxon>
        <taxon>Pieris</taxon>
    </lineage>
</organism>
<reference evidence="2" key="1">
    <citation type="submission" date="2021-02" db="EMBL/GenBank/DDBJ databases">
        <authorList>
            <person name="Steward A R."/>
        </authorList>
    </citation>
    <scope>NUCLEOTIDE SEQUENCE</scope>
</reference>
<feature type="compositionally biased region" description="Pro residues" evidence="1">
    <location>
        <begin position="1"/>
        <end position="12"/>
    </location>
</feature>
<evidence type="ECO:0000256" key="1">
    <source>
        <dbReference type="SAM" id="MobiDB-lite"/>
    </source>
</evidence>
<feature type="region of interest" description="Disordered" evidence="1">
    <location>
        <begin position="1"/>
        <end position="26"/>
    </location>
</feature>
<dbReference type="AlphaFoldDB" id="A0A821XLH1"/>
<feature type="compositionally biased region" description="Polar residues" evidence="1">
    <location>
        <begin position="88"/>
        <end position="105"/>
    </location>
</feature>
<accession>A0A821XLH1</accession>
<dbReference type="EMBL" id="CAJOBZ010000066">
    <property type="protein sequence ID" value="CAF4940422.1"/>
    <property type="molecule type" value="Genomic_DNA"/>
</dbReference>
<name>A0A821XLH1_9NEOP</name>
<feature type="region of interest" description="Disordered" evidence="1">
    <location>
        <begin position="83"/>
        <end position="116"/>
    </location>
</feature>
<gene>
    <name evidence="2" type="ORF">PMACD_LOCUS14676</name>
</gene>
<evidence type="ECO:0000313" key="2">
    <source>
        <dbReference type="EMBL" id="CAF4940422.1"/>
    </source>
</evidence>
<comment type="caution">
    <text evidence="2">The sequence shown here is derived from an EMBL/GenBank/DDBJ whole genome shotgun (WGS) entry which is preliminary data.</text>
</comment>
<proteinExistence type="predicted"/>
<evidence type="ECO:0000313" key="3">
    <source>
        <dbReference type="Proteomes" id="UP000663880"/>
    </source>
</evidence>
<sequence>MLDPSTPSPSKPLTPQATNTTATLSNDTTQTQLLHKMEAHSRLLEESNRVLQEHTRVLKACPKPAPSKIQPVAADPHNIHQSYDKAAATSQTPCRPLRSSVQRGSQHCRADNHTNK</sequence>